<accession>A0A1F5ZVB5</accession>
<dbReference type="SUPFAM" id="SSF52540">
    <property type="entry name" value="P-loop containing nucleoside triphosphate hydrolases"/>
    <property type="match status" value="2"/>
</dbReference>
<keyword evidence="1" id="KW-0547">Nucleotide-binding</keyword>
<reference evidence="11 12" key="1">
    <citation type="journal article" date="2016" name="Nat. Commun.">
        <title>Thousands of microbial genomes shed light on interconnected biogeochemical processes in an aquifer system.</title>
        <authorList>
            <person name="Anantharaman K."/>
            <person name="Brown C.T."/>
            <person name="Hug L.A."/>
            <person name="Sharon I."/>
            <person name="Castelle C.J."/>
            <person name="Probst A.J."/>
            <person name="Thomas B.C."/>
            <person name="Singh A."/>
            <person name="Wilkins M.J."/>
            <person name="Karaoz U."/>
            <person name="Brodie E.L."/>
            <person name="Williams K.H."/>
            <person name="Hubbard S.S."/>
            <person name="Banfield J.F."/>
        </authorList>
    </citation>
    <scope>NUCLEOTIDE SEQUENCE [LARGE SCALE GENOMIC DNA]</scope>
</reference>
<evidence type="ECO:0000256" key="3">
    <source>
        <dbReference type="ARBA" id="ARBA00022801"/>
    </source>
</evidence>
<evidence type="ECO:0000256" key="8">
    <source>
        <dbReference type="ARBA" id="ARBA00049819"/>
    </source>
</evidence>
<dbReference type="SMART" id="SM00490">
    <property type="entry name" value="HELICc"/>
    <property type="match status" value="1"/>
</dbReference>
<evidence type="ECO:0000256" key="1">
    <source>
        <dbReference type="ARBA" id="ARBA00022741"/>
    </source>
</evidence>
<keyword evidence="6" id="KW-0238">DNA-binding</keyword>
<evidence type="ECO:0000313" key="12">
    <source>
        <dbReference type="Proteomes" id="UP000176923"/>
    </source>
</evidence>
<keyword evidence="4" id="KW-0347">Helicase</keyword>
<name>A0A1F5ZVB5_9BACT</name>
<dbReference type="Gene3D" id="2.40.50.140">
    <property type="entry name" value="Nucleic acid-binding proteins"/>
    <property type="match status" value="1"/>
</dbReference>
<evidence type="ECO:0000256" key="2">
    <source>
        <dbReference type="ARBA" id="ARBA00022763"/>
    </source>
</evidence>
<dbReference type="PROSITE" id="PS51194">
    <property type="entry name" value="HELICASE_CTER"/>
    <property type="match status" value="1"/>
</dbReference>
<dbReference type="Gene3D" id="3.40.50.300">
    <property type="entry name" value="P-loop containing nucleotide triphosphate hydrolases"/>
    <property type="match status" value="2"/>
</dbReference>
<sequence>MLSLSTPISQIGTIYSKTRSLLSKLEIETVGDLLSHIPSRYIDFSLITTIDKIQMGETVSIRGTVESFRNIFTKYGKNIQEARVSDATGTIDLVWFNQSYLSRLIIPGTLIAFSGKAGEWKKRTSLLTPEFEAITSLNGEENEAIHTGRLVPVYPETKGISSKTIRSHIYRLLHNSDLSIPEFLPQSLLSSFNLINEKRAYDIIHFPEKLEDTQFARRRLSFDELFLLQLASQLVRQKREKKIKKNPLLVDPFLKTINHFITSLPFKLTISQQKTIQEILSDLKRPFSMNRILVGDVGSGKTLIAVIASLCVYLNKLQTLIMAPTEILANQHFINFSDFFKNTKIKVGFLTGKNKNASWNDDVIIGTHALLSKSAKFDHVGLIVIDEQQRFGVVQRANLGLVHNHPHLLTMTATPIPRTIALTLFSDLDISTLSEKPLGQKEIKTWVVPAYKREGAYNWIRNQIIKAGKNNDRIQAFVICPLIDLSENLKSVKAANTEFTHLQNEVFPDLKVGLLHGKMKGEKKSEILTDFKNGKFDILVATPVVEVGIDIPTATIMMIETAERYGLSQLHQLRGRVGRNDKESYCLLFAQEQNEDSLKRLKLLEIIHDGPQLAEMDLKIRGPGDIYGTKQHGSSGLKIADLSDVTLIENSQKAVKTSLTKYKSELNNDYLQERLKSYKIQESVIE</sequence>
<dbReference type="InterPro" id="IPR027417">
    <property type="entry name" value="P-loop_NTPase"/>
</dbReference>
<dbReference type="Proteomes" id="UP000176923">
    <property type="component" value="Unassembled WGS sequence"/>
</dbReference>
<proteinExistence type="predicted"/>
<dbReference type="EMBL" id="MFJL01000013">
    <property type="protein sequence ID" value="OGG16371.1"/>
    <property type="molecule type" value="Genomic_DNA"/>
</dbReference>
<dbReference type="GO" id="GO:0016787">
    <property type="term" value="F:hydrolase activity"/>
    <property type="evidence" value="ECO:0007669"/>
    <property type="project" value="UniProtKB-KW"/>
</dbReference>
<dbReference type="PANTHER" id="PTHR47964">
    <property type="entry name" value="ATP-DEPENDENT DNA HELICASE HOMOLOG RECG, CHLOROPLASTIC"/>
    <property type="match status" value="1"/>
</dbReference>
<dbReference type="InterPro" id="IPR045562">
    <property type="entry name" value="RecG_dom3_C"/>
</dbReference>
<keyword evidence="7" id="KW-0234">DNA repair</keyword>
<dbReference type="InterPro" id="IPR033454">
    <property type="entry name" value="RecG_wedge"/>
</dbReference>
<dbReference type="CDD" id="cd04488">
    <property type="entry name" value="RecG_wedge_OBF"/>
    <property type="match status" value="1"/>
</dbReference>
<dbReference type="Pfam" id="PF00270">
    <property type="entry name" value="DEAD"/>
    <property type="match status" value="1"/>
</dbReference>
<evidence type="ECO:0000259" key="9">
    <source>
        <dbReference type="PROSITE" id="PS51192"/>
    </source>
</evidence>
<dbReference type="SMART" id="SM00487">
    <property type="entry name" value="DEXDc"/>
    <property type="match status" value="1"/>
</dbReference>
<gene>
    <name evidence="11" type="ORF">A3D77_01185</name>
</gene>
<comment type="caution">
    <text evidence="11">The sequence shown here is derived from an EMBL/GenBank/DDBJ whole genome shotgun (WGS) entry which is preliminary data.</text>
</comment>
<organism evidence="11 12">
    <name type="scientific">Candidatus Gottesmanbacteria bacterium RIFCSPHIGHO2_02_FULL_39_11</name>
    <dbReference type="NCBI Taxonomy" id="1798382"/>
    <lineage>
        <taxon>Bacteria</taxon>
        <taxon>Candidatus Gottesmaniibacteriota</taxon>
    </lineage>
</organism>
<evidence type="ECO:0000256" key="5">
    <source>
        <dbReference type="ARBA" id="ARBA00022840"/>
    </source>
</evidence>
<dbReference type="Pfam" id="PF19833">
    <property type="entry name" value="RecG_dom3_C"/>
    <property type="match status" value="1"/>
</dbReference>
<dbReference type="SUPFAM" id="SSF50249">
    <property type="entry name" value="Nucleic acid-binding proteins"/>
    <property type="match status" value="1"/>
</dbReference>
<evidence type="ECO:0000256" key="4">
    <source>
        <dbReference type="ARBA" id="ARBA00022806"/>
    </source>
</evidence>
<dbReference type="InterPro" id="IPR014001">
    <property type="entry name" value="Helicase_ATP-bd"/>
</dbReference>
<evidence type="ECO:0000256" key="6">
    <source>
        <dbReference type="ARBA" id="ARBA00023125"/>
    </source>
</evidence>
<evidence type="ECO:0000313" key="11">
    <source>
        <dbReference type="EMBL" id="OGG16371.1"/>
    </source>
</evidence>
<dbReference type="InterPro" id="IPR012340">
    <property type="entry name" value="NA-bd_OB-fold"/>
</dbReference>
<dbReference type="InterPro" id="IPR001650">
    <property type="entry name" value="Helicase_C-like"/>
</dbReference>
<dbReference type="Pfam" id="PF00271">
    <property type="entry name" value="Helicase_C"/>
    <property type="match status" value="1"/>
</dbReference>
<dbReference type="AlphaFoldDB" id="A0A1F5ZVB5"/>
<dbReference type="InterPro" id="IPR047112">
    <property type="entry name" value="RecG/Mfd"/>
</dbReference>
<keyword evidence="2" id="KW-0227">DNA damage</keyword>
<dbReference type="NCBIfam" id="NF008168">
    <property type="entry name" value="PRK10917.2-2"/>
    <property type="match status" value="1"/>
</dbReference>
<feature type="domain" description="Helicase ATP-binding" evidence="9">
    <location>
        <begin position="282"/>
        <end position="433"/>
    </location>
</feature>
<keyword evidence="3" id="KW-0378">Hydrolase</keyword>
<dbReference type="InterPro" id="IPR011545">
    <property type="entry name" value="DEAD/DEAH_box_helicase_dom"/>
</dbReference>
<dbReference type="GO" id="GO:0003678">
    <property type="term" value="F:DNA helicase activity"/>
    <property type="evidence" value="ECO:0007669"/>
    <property type="project" value="TreeGrafter"/>
</dbReference>
<dbReference type="Pfam" id="PF17191">
    <property type="entry name" value="RecG_wedge"/>
    <property type="match status" value="1"/>
</dbReference>
<dbReference type="PANTHER" id="PTHR47964:SF1">
    <property type="entry name" value="ATP-DEPENDENT DNA HELICASE HOMOLOG RECG, CHLOROPLASTIC"/>
    <property type="match status" value="1"/>
</dbReference>
<dbReference type="GO" id="GO:0005524">
    <property type="term" value="F:ATP binding"/>
    <property type="evidence" value="ECO:0007669"/>
    <property type="project" value="UniProtKB-KW"/>
</dbReference>
<dbReference type="GO" id="GO:0003677">
    <property type="term" value="F:DNA binding"/>
    <property type="evidence" value="ECO:0007669"/>
    <property type="project" value="UniProtKB-KW"/>
</dbReference>
<feature type="domain" description="Helicase C-terminal" evidence="10">
    <location>
        <begin position="472"/>
        <end position="624"/>
    </location>
</feature>
<evidence type="ECO:0000259" key="10">
    <source>
        <dbReference type="PROSITE" id="PS51194"/>
    </source>
</evidence>
<keyword evidence="5" id="KW-0067">ATP-binding</keyword>
<evidence type="ECO:0000256" key="7">
    <source>
        <dbReference type="ARBA" id="ARBA00023204"/>
    </source>
</evidence>
<dbReference type="PROSITE" id="PS51192">
    <property type="entry name" value="HELICASE_ATP_BIND_1"/>
    <property type="match status" value="1"/>
</dbReference>
<protein>
    <recommendedName>
        <fullName evidence="8">Probable DNA 3'-5' helicase RecG</fullName>
    </recommendedName>
</protein>
<dbReference type="GO" id="GO:0006281">
    <property type="term" value="P:DNA repair"/>
    <property type="evidence" value="ECO:0007669"/>
    <property type="project" value="UniProtKB-KW"/>
</dbReference>
<dbReference type="STRING" id="1798382.A3D77_01185"/>